<comment type="caution">
    <text evidence="8">The sequence shown here is derived from an EMBL/GenBank/DDBJ whole genome shotgun (WGS) entry which is preliminary data.</text>
</comment>
<keyword evidence="5" id="KW-1133">Transmembrane helix</keyword>
<dbReference type="SUPFAM" id="SSF88946">
    <property type="entry name" value="Sigma2 domain of RNA polymerase sigma factors"/>
    <property type="match status" value="1"/>
</dbReference>
<keyword evidence="9" id="KW-1185">Reference proteome</keyword>
<feature type="transmembrane region" description="Helical" evidence="5">
    <location>
        <begin position="177"/>
        <end position="195"/>
    </location>
</feature>
<keyword evidence="5" id="KW-0472">Membrane</keyword>
<keyword evidence="5" id="KW-0812">Transmembrane</keyword>
<dbReference type="NCBIfam" id="TIGR02937">
    <property type="entry name" value="sigma70-ECF"/>
    <property type="match status" value="1"/>
</dbReference>
<dbReference type="Proteomes" id="UP001597510">
    <property type="component" value="Unassembled WGS sequence"/>
</dbReference>
<dbReference type="PANTHER" id="PTHR43133">
    <property type="entry name" value="RNA POLYMERASE ECF-TYPE SIGMA FACTO"/>
    <property type="match status" value="1"/>
</dbReference>
<evidence type="ECO:0000256" key="3">
    <source>
        <dbReference type="ARBA" id="ARBA00023082"/>
    </source>
</evidence>
<evidence type="ECO:0000256" key="2">
    <source>
        <dbReference type="ARBA" id="ARBA00023015"/>
    </source>
</evidence>
<evidence type="ECO:0000259" key="6">
    <source>
        <dbReference type="Pfam" id="PF04542"/>
    </source>
</evidence>
<dbReference type="InterPro" id="IPR039425">
    <property type="entry name" value="RNA_pol_sigma-70-like"/>
</dbReference>
<keyword evidence="4" id="KW-0804">Transcription</keyword>
<evidence type="ECO:0000256" key="1">
    <source>
        <dbReference type="ARBA" id="ARBA00010641"/>
    </source>
</evidence>
<organism evidence="8 9">
    <name type="scientific">Emticicia soli</name>
    <dbReference type="NCBI Taxonomy" id="2027878"/>
    <lineage>
        <taxon>Bacteria</taxon>
        <taxon>Pseudomonadati</taxon>
        <taxon>Bacteroidota</taxon>
        <taxon>Cytophagia</taxon>
        <taxon>Cytophagales</taxon>
        <taxon>Leadbetterellaceae</taxon>
        <taxon>Emticicia</taxon>
    </lineage>
</organism>
<gene>
    <name evidence="8" type="ORF">ACFSR2_16150</name>
</gene>
<dbReference type="InterPro" id="IPR036388">
    <property type="entry name" value="WH-like_DNA-bd_sf"/>
</dbReference>
<protein>
    <submittedName>
        <fullName evidence="8">RNA polymerase sigma factor</fullName>
    </submittedName>
</protein>
<dbReference type="PANTHER" id="PTHR43133:SF46">
    <property type="entry name" value="RNA POLYMERASE SIGMA-70 FACTOR ECF SUBFAMILY"/>
    <property type="match status" value="1"/>
</dbReference>
<dbReference type="InterPro" id="IPR013249">
    <property type="entry name" value="RNA_pol_sigma70_r4_t2"/>
</dbReference>
<sequence length="198" mass="23760">MSSSSKDIALWKAFKGGDRDAFAKIYNLFIEDLLSYGYRVTNDRQLIRDSIQDLFLHLWHSRENLTDTDSIRFYLYVSLRNRILRNIDKHNHTTIDTQDLFENIIGVLSVEDELISSEQYSEQIIKLKRAIQQLPKRQQEIIQLRYYHDFSFDEISEMMQINNQSVRNLLHRAITELRQYFTLLLWLLVAFLISFKKY</sequence>
<accession>A0ABW5J8P9</accession>
<dbReference type="Gene3D" id="1.10.1740.10">
    <property type="match status" value="1"/>
</dbReference>
<comment type="similarity">
    <text evidence="1">Belongs to the sigma-70 factor family. ECF subfamily.</text>
</comment>
<dbReference type="EMBL" id="JBHULC010000019">
    <property type="protein sequence ID" value="MFD2522431.1"/>
    <property type="molecule type" value="Genomic_DNA"/>
</dbReference>
<name>A0ABW5J8P9_9BACT</name>
<evidence type="ECO:0000313" key="9">
    <source>
        <dbReference type="Proteomes" id="UP001597510"/>
    </source>
</evidence>
<feature type="domain" description="RNA polymerase sigma-70 region 2" evidence="6">
    <location>
        <begin position="29"/>
        <end position="91"/>
    </location>
</feature>
<evidence type="ECO:0000256" key="5">
    <source>
        <dbReference type="SAM" id="Phobius"/>
    </source>
</evidence>
<dbReference type="CDD" id="cd06171">
    <property type="entry name" value="Sigma70_r4"/>
    <property type="match status" value="1"/>
</dbReference>
<keyword evidence="3" id="KW-0731">Sigma factor</keyword>
<evidence type="ECO:0000313" key="8">
    <source>
        <dbReference type="EMBL" id="MFD2522431.1"/>
    </source>
</evidence>
<dbReference type="InterPro" id="IPR013325">
    <property type="entry name" value="RNA_pol_sigma_r2"/>
</dbReference>
<feature type="domain" description="RNA polymerase sigma factor 70 region 4 type 2" evidence="7">
    <location>
        <begin position="126"/>
        <end position="176"/>
    </location>
</feature>
<dbReference type="InterPro" id="IPR013324">
    <property type="entry name" value="RNA_pol_sigma_r3/r4-like"/>
</dbReference>
<evidence type="ECO:0000259" key="7">
    <source>
        <dbReference type="Pfam" id="PF08281"/>
    </source>
</evidence>
<proteinExistence type="inferred from homology"/>
<dbReference type="RefSeq" id="WP_340240358.1">
    <property type="nucleotide sequence ID" value="NZ_JBBEWC010000020.1"/>
</dbReference>
<dbReference type="InterPro" id="IPR007627">
    <property type="entry name" value="RNA_pol_sigma70_r2"/>
</dbReference>
<dbReference type="SUPFAM" id="SSF88659">
    <property type="entry name" value="Sigma3 and sigma4 domains of RNA polymerase sigma factors"/>
    <property type="match status" value="1"/>
</dbReference>
<dbReference type="InterPro" id="IPR014284">
    <property type="entry name" value="RNA_pol_sigma-70_dom"/>
</dbReference>
<dbReference type="Pfam" id="PF04542">
    <property type="entry name" value="Sigma70_r2"/>
    <property type="match status" value="1"/>
</dbReference>
<dbReference type="Pfam" id="PF08281">
    <property type="entry name" value="Sigma70_r4_2"/>
    <property type="match status" value="1"/>
</dbReference>
<dbReference type="Gene3D" id="1.10.10.10">
    <property type="entry name" value="Winged helix-like DNA-binding domain superfamily/Winged helix DNA-binding domain"/>
    <property type="match status" value="1"/>
</dbReference>
<keyword evidence="2" id="KW-0805">Transcription regulation</keyword>
<reference evidence="9" key="1">
    <citation type="journal article" date="2019" name="Int. J. Syst. Evol. Microbiol.">
        <title>The Global Catalogue of Microorganisms (GCM) 10K type strain sequencing project: providing services to taxonomists for standard genome sequencing and annotation.</title>
        <authorList>
            <consortium name="The Broad Institute Genomics Platform"/>
            <consortium name="The Broad Institute Genome Sequencing Center for Infectious Disease"/>
            <person name="Wu L."/>
            <person name="Ma J."/>
        </authorList>
    </citation>
    <scope>NUCLEOTIDE SEQUENCE [LARGE SCALE GENOMIC DNA]</scope>
    <source>
        <strain evidence="9">KCTC 52344</strain>
    </source>
</reference>
<evidence type="ECO:0000256" key="4">
    <source>
        <dbReference type="ARBA" id="ARBA00023163"/>
    </source>
</evidence>